<dbReference type="EMBL" id="MT418680">
    <property type="protein sequence ID" value="QKF94844.1"/>
    <property type="molecule type" value="Genomic_DNA"/>
</dbReference>
<accession>A0A7D3QW51</accession>
<keyword evidence="2" id="KW-1185">Reference proteome</keyword>
<reference evidence="1 2" key="1">
    <citation type="submission" date="2020-04" db="EMBL/GenBank/DDBJ databases">
        <title>Advantages and limits of metagenomic assembly and binning of a giant virus.</title>
        <authorList>
            <person name="Schulz F."/>
            <person name="Andreani J."/>
            <person name="Francis R."/>
            <person name="Boudjemaa H."/>
            <person name="Bou Khalil J.Y."/>
            <person name="Lee J."/>
            <person name="La Scola B."/>
            <person name="Woyke T."/>
        </authorList>
    </citation>
    <scope>NUCLEOTIDE SEQUENCE [LARGE SCALE GENOMIC DNA]</scope>
    <source>
        <strain evidence="1 2">FV1/VV64</strain>
    </source>
</reference>
<name>A0A7D3QW51_9VIRU</name>
<evidence type="ECO:0000313" key="1">
    <source>
        <dbReference type="EMBL" id="QKF94844.1"/>
    </source>
</evidence>
<gene>
    <name evidence="1" type="ORF">Fadolivirus_1_1386</name>
</gene>
<organism evidence="1 2">
    <name type="scientific">Fadolivirus FV1/VV64</name>
    <dbReference type="NCBI Taxonomy" id="3070911"/>
    <lineage>
        <taxon>Viruses</taxon>
        <taxon>Varidnaviria</taxon>
        <taxon>Bamfordvirae</taxon>
        <taxon>Nucleocytoviricota</taxon>
        <taxon>Megaviricetes</taxon>
        <taxon>Imitervirales</taxon>
        <taxon>Mimiviridae</taxon>
        <taxon>Klosneuvirinae</taxon>
        <taxon>Fadolivirus</taxon>
        <taxon>Fadolivirus algeromassiliense</taxon>
    </lineage>
</organism>
<dbReference type="Proteomes" id="UP001162001">
    <property type="component" value="Segment"/>
</dbReference>
<protein>
    <submittedName>
        <fullName evidence="1">Uncharacterized protein</fullName>
    </submittedName>
</protein>
<sequence>MGSMVSNLDPDNTYSYHIEKNFGGYYLAVWPYSGFGQYCTKESDALKQYEIEAKDGPCRVVRYKAVIINGKVIGCTQGTQQIIKESLST</sequence>
<evidence type="ECO:0000313" key="2">
    <source>
        <dbReference type="Proteomes" id="UP001162001"/>
    </source>
</evidence>
<proteinExistence type="predicted"/>